<dbReference type="Proteomes" id="UP000029998">
    <property type="component" value="Unassembled WGS sequence"/>
</dbReference>
<accession>A0A0A0EZM3</accession>
<keyword evidence="2" id="KW-1185">Reference proteome</keyword>
<comment type="caution">
    <text evidence="1">The sequence shown here is derived from an EMBL/GenBank/DDBJ whole genome shotgun (WGS) entry which is preliminary data.</text>
</comment>
<sequence length="235" mass="23461">MIPALLCVGLLSACQRVEPTATDAAPQPAPPASATNATPAAAPALSAIPASLAPFGNGYPTAGSPCLRLGESEATLQWLDDSADLVGCPDAASAAALGGKVVATIEGATVVSVPRAVPPASQPVEGTTDALVPGTAFHATTSLPCSADGGRTMATCEAGVIRAQAPDQFTTVEITRPDGRKRVISFRATTAIGADGSQADGASGYTFKATRSSDNTIIDYGPEHYVITDALIVGG</sequence>
<proteinExistence type="predicted"/>
<dbReference type="eggNOG" id="ENOG5033AGD">
    <property type="taxonomic scope" value="Bacteria"/>
</dbReference>
<dbReference type="AlphaFoldDB" id="A0A0A0EZM3"/>
<dbReference type="EMBL" id="AVPU01000003">
    <property type="protein sequence ID" value="KGM55750.1"/>
    <property type="molecule type" value="Genomic_DNA"/>
</dbReference>
<protein>
    <submittedName>
        <fullName evidence="1">Uncharacterized protein</fullName>
    </submittedName>
</protein>
<evidence type="ECO:0000313" key="2">
    <source>
        <dbReference type="Proteomes" id="UP000029998"/>
    </source>
</evidence>
<reference evidence="1 2" key="1">
    <citation type="submission" date="2013-08" db="EMBL/GenBank/DDBJ databases">
        <title>Genome sequencing of Lysobacter.</title>
        <authorList>
            <person name="Zhang S."/>
            <person name="Wang G."/>
        </authorList>
    </citation>
    <scope>NUCLEOTIDE SEQUENCE [LARGE SCALE GENOMIC DNA]</scope>
    <source>
        <strain evidence="1 2">GH1-9</strain>
    </source>
</reference>
<name>A0A0A0EZM3_9GAMM</name>
<evidence type="ECO:0000313" key="1">
    <source>
        <dbReference type="EMBL" id="KGM55750.1"/>
    </source>
</evidence>
<dbReference type="OrthoDB" id="7392270at2"/>
<organism evidence="1 2">
    <name type="scientific">Lysobacter daejeonensis GH1-9</name>
    <dbReference type="NCBI Taxonomy" id="1385517"/>
    <lineage>
        <taxon>Bacteria</taxon>
        <taxon>Pseudomonadati</taxon>
        <taxon>Pseudomonadota</taxon>
        <taxon>Gammaproteobacteria</taxon>
        <taxon>Lysobacterales</taxon>
        <taxon>Lysobacteraceae</taxon>
        <taxon>Aerolutibacter</taxon>
    </lineage>
</organism>
<gene>
    <name evidence="1" type="ORF">N800_11545</name>
</gene>